<dbReference type="Proteomes" id="UP000608890">
    <property type="component" value="Unassembled WGS sequence"/>
</dbReference>
<comment type="caution">
    <text evidence="3">The sequence shown here is derived from an EMBL/GenBank/DDBJ whole genome shotgun (WGS) entry which is preliminary data.</text>
</comment>
<feature type="chain" id="PRO_5037088087" evidence="2">
    <location>
        <begin position="23"/>
        <end position="212"/>
    </location>
</feature>
<evidence type="ECO:0000256" key="1">
    <source>
        <dbReference type="SAM" id="MobiDB-lite"/>
    </source>
</evidence>
<name>A0A917TR75_9ACTN</name>
<reference evidence="3" key="1">
    <citation type="journal article" date="2014" name="Int. J. Syst. Evol. Microbiol.">
        <title>Complete genome sequence of Corynebacterium casei LMG S-19264T (=DSM 44701T), isolated from a smear-ripened cheese.</title>
        <authorList>
            <consortium name="US DOE Joint Genome Institute (JGI-PGF)"/>
            <person name="Walter F."/>
            <person name="Albersmeier A."/>
            <person name="Kalinowski J."/>
            <person name="Ruckert C."/>
        </authorList>
    </citation>
    <scope>NUCLEOTIDE SEQUENCE</scope>
    <source>
        <strain evidence="3">CGMCC 4.7312</strain>
    </source>
</reference>
<gene>
    <name evidence="3" type="ORF">GCM10011608_18400</name>
</gene>
<feature type="compositionally biased region" description="Pro residues" evidence="1">
    <location>
        <begin position="102"/>
        <end position="116"/>
    </location>
</feature>
<feature type="compositionally biased region" description="Polar residues" evidence="1">
    <location>
        <begin position="85"/>
        <end position="96"/>
    </location>
</feature>
<dbReference type="EMBL" id="BMNB01000007">
    <property type="protein sequence ID" value="GGM34241.1"/>
    <property type="molecule type" value="Genomic_DNA"/>
</dbReference>
<evidence type="ECO:0000313" key="4">
    <source>
        <dbReference type="Proteomes" id="UP000608890"/>
    </source>
</evidence>
<feature type="signal peptide" evidence="2">
    <location>
        <begin position="1"/>
        <end position="22"/>
    </location>
</feature>
<keyword evidence="2" id="KW-0732">Signal</keyword>
<feature type="compositionally biased region" description="Low complexity" evidence="1">
    <location>
        <begin position="41"/>
        <end position="53"/>
    </location>
</feature>
<feature type="region of interest" description="Disordered" evidence="1">
    <location>
        <begin position="41"/>
        <end position="118"/>
    </location>
</feature>
<reference evidence="3" key="2">
    <citation type="submission" date="2020-09" db="EMBL/GenBank/DDBJ databases">
        <authorList>
            <person name="Sun Q."/>
            <person name="Zhou Y."/>
        </authorList>
    </citation>
    <scope>NUCLEOTIDE SEQUENCE</scope>
    <source>
        <strain evidence="3">CGMCC 4.7312</strain>
    </source>
</reference>
<dbReference type="PROSITE" id="PS51257">
    <property type="entry name" value="PROKAR_LIPOPROTEIN"/>
    <property type="match status" value="1"/>
</dbReference>
<dbReference type="AlphaFoldDB" id="A0A917TR75"/>
<evidence type="ECO:0000256" key="2">
    <source>
        <dbReference type="SAM" id="SignalP"/>
    </source>
</evidence>
<accession>A0A917TR75</accession>
<protein>
    <submittedName>
        <fullName evidence="3">Uncharacterized protein</fullName>
    </submittedName>
</protein>
<organism evidence="3 4">
    <name type="scientific">Micromonospora sonchi</name>
    <dbReference type="NCBI Taxonomy" id="1763543"/>
    <lineage>
        <taxon>Bacteria</taxon>
        <taxon>Bacillati</taxon>
        <taxon>Actinomycetota</taxon>
        <taxon>Actinomycetes</taxon>
        <taxon>Micromonosporales</taxon>
        <taxon>Micromonosporaceae</taxon>
        <taxon>Micromonospora</taxon>
    </lineage>
</organism>
<proteinExistence type="predicted"/>
<sequence length="212" mass="21530">MRCRIPSAVVLLTTLAVVGACAGEPARPPAVVAPATPSAAVAPATPSVGASAVGPAPSTTMTGPAVPPADATTPSGAPSIRARTTEPSASVDTGGTTRWRPPDPPPVQLPPRPPGAPGAREVVAAFRAAGLKATNLRDRSVDCGPDGLGLGCSELVVTDQVAVYVFPDEISAAELADRWGRAAYRSRTVILNYPQAPPPNHSHYEKALTTLP</sequence>
<evidence type="ECO:0000313" key="3">
    <source>
        <dbReference type="EMBL" id="GGM34241.1"/>
    </source>
</evidence>
<dbReference type="RefSeq" id="WP_189042541.1">
    <property type="nucleotide sequence ID" value="NZ_BMNB01000007.1"/>
</dbReference>
<keyword evidence="4" id="KW-1185">Reference proteome</keyword>